<feature type="chain" id="PRO_5008749531" evidence="2">
    <location>
        <begin position="26"/>
        <end position="323"/>
    </location>
</feature>
<proteinExistence type="predicted"/>
<organism evidence="3">
    <name type="scientific">Plasmodium chabaudi adami</name>
    <dbReference type="NCBI Taxonomy" id="5826"/>
    <lineage>
        <taxon>Eukaryota</taxon>
        <taxon>Sar</taxon>
        <taxon>Alveolata</taxon>
        <taxon>Apicomplexa</taxon>
        <taxon>Aconoidasida</taxon>
        <taxon>Haemosporida</taxon>
        <taxon>Plasmodiidae</taxon>
        <taxon>Plasmodium</taxon>
        <taxon>Plasmodium (Vinckeia)</taxon>
    </lineage>
</organism>
<feature type="compositionally biased region" description="Polar residues" evidence="1">
    <location>
        <begin position="35"/>
        <end position="61"/>
    </location>
</feature>
<reference evidence="3" key="1">
    <citation type="submission" date="2016-08" db="EMBL/GenBank/DDBJ databases">
        <authorList>
            <consortium name="Pathogen Informatics"/>
        </authorList>
    </citation>
    <scope>NUCLEOTIDE SEQUENCE</scope>
    <source>
        <strain evidence="3">DS</strain>
    </source>
</reference>
<sequence length="323" mass="36554">MNSKYIKIVFLVIGLFAYASNNAFASESRPRKSVQKTSTRGRSASRSETSRNDGSASSDDNPNIKKGEYIIPICRNPEEVRKATRLMDDVIKRLEYHATNDGYDKAKQHDKHITKQYKNHPGQGGVQKINIKIRGSQKYNDIIHMLSKRLPVLEFGDIRVKGRTILKYSPDLVMIKQRYTNRARTMKAYFHALFAKIKISPNETIIAYASADVDGETDVIHKIDGNTSKDDDASSIAESYLSQAEDSLSIGDVPQEATIVEAQKQRVANVFGFIIKKEEHSVNVTHISSVNEQTPFSHNYAIQVIRSNRLAEVMNLRDSYRWA</sequence>
<evidence type="ECO:0000256" key="2">
    <source>
        <dbReference type="SAM" id="SignalP"/>
    </source>
</evidence>
<dbReference type="NCBIfam" id="TIGR01599">
    <property type="entry name" value="PYST-A"/>
    <property type="match status" value="1"/>
</dbReference>
<gene>
    <name evidence="3" type="ORF">PCHDS_000495300</name>
</gene>
<feature type="region of interest" description="Disordered" evidence="1">
    <location>
        <begin position="26"/>
        <end position="64"/>
    </location>
</feature>
<dbReference type="AlphaFoldDB" id="A0A1C6WAZ7"/>
<dbReference type="Proteomes" id="UP000507536">
    <property type="component" value="Unassembled WGS sequence"/>
</dbReference>
<protein>
    <submittedName>
        <fullName evidence="3">Fam-a protein</fullName>
    </submittedName>
</protein>
<keyword evidence="2" id="KW-0732">Signal</keyword>
<dbReference type="InterPro" id="IPR006486">
    <property type="entry name" value="PYST_A"/>
</dbReference>
<name>A0A1C6WAZ7_PLACE</name>
<feature type="signal peptide" evidence="2">
    <location>
        <begin position="1"/>
        <end position="25"/>
    </location>
</feature>
<evidence type="ECO:0000256" key="1">
    <source>
        <dbReference type="SAM" id="MobiDB-lite"/>
    </source>
</evidence>
<dbReference type="EMBL" id="FMIN01000036">
    <property type="protein sequence ID" value="SCL83523.1"/>
    <property type="molecule type" value="Genomic_DNA"/>
</dbReference>
<accession>A0A1C6WAZ7</accession>
<evidence type="ECO:0000313" key="3">
    <source>
        <dbReference type="EMBL" id="SCL83523.1"/>
    </source>
</evidence>